<evidence type="ECO:0000313" key="5">
    <source>
        <dbReference type="EMBL" id="KAK2564997.1"/>
    </source>
</evidence>
<dbReference type="GO" id="GO:0003676">
    <property type="term" value="F:nucleic acid binding"/>
    <property type="evidence" value="ECO:0007669"/>
    <property type="project" value="InterPro"/>
</dbReference>
<dbReference type="PROSITE" id="PS50158">
    <property type="entry name" value="ZF_CCHC"/>
    <property type="match status" value="1"/>
</dbReference>
<dbReference type="Gene3D" id="1.10.340.70">
    <property type="match status" value="1"/>
</dbReference>
<dbReference type="Pfam" id="PF03564">
    <property type="entry name" value="DUF1759"/>
    <property type="match status" value="1"/>
</dbReference>
<evidence type="ECO:0000256" key="1">
    <source>
        <dbReference type="PROSITE-ProRule" id="PRU00047"/>
    </source>
</evidence>
<sequence length="1304" mass="146013">MSDSGGIRHQIGSGARAKERNRTLDWEGINSESLRKLKRARAHATYHNCLEDECDIDESNEYYNAVEQTKVQFVADVARWILSQKPPAQDFPRENLEIPDDVTPVDSISNVGSRAGSRLSRRSKGSIASSVSSARAKAAAKRAALEAEAANLENFQAIEKEELCLQQRRQALQLNTDIAKAQAEELAYTQAEAEASCVGKYQAPSSSVRNPLSDRLPEFVEAQNLSPLPSEGLPEATVNPYAERAKPLNPNGENWVTESKWKPKIKQEPVYPPALVPSEMKNEERRKADFFNSPASDSLVQRLFEVQHQQNSRMQELIQRQQESTLALTLPQPVVPTFSGNPIDYWPFIKAFENLIVTKTPSESARLYYLVQYTTGEVQELVKSCLTMRSEDGYREARSLIKKRYGQGYRIACAFVDKLANGPPIKSEDGDALRRFSTTLTGCKNTLKEIGYLSKIENPDTLKAIVNRLPFGLRQRWRDVADNITETQEREITVEDLSNFVTTKARAANHAVFGDLSNNVPPQSSSSRVKTKPARSTSTFATQTRQAEGDEQRPPNPTRPKCPLCNANHWLSQCDKFRNKSLADRVKFVRTKNLCNNCLVAGHLARSCPKPRFCRVTGCQGNHSSFLHPPSVQNTPHDSQTSPTTTSTEVSQPSSQDVLSAHVNGSNENVSQRASDQTAAIGLAVLPVKVKAPGCNRIVETYAFLDTGSNASFCSVELAKQLHLSGQQRTLTLTTMEKENSKAESHVVSLEVLDLEEENMVELPFVFTRPKLPVSTESIASQADINRWPHLAGIDIPRIQANVGLLIGCDASDVLEPKEIRASRNGGPYATRTIFGWVVNGPLGRARSSPSRTANFVNADLQLNEQFQKYCDMEFNDSVYSNKSSMSSNDRRALDIMKATAQLKDGHYEIALPWISDPPCLENNRSVAEHRLKLLKKRLLKDAELLTKYRENEPQEPCELPETKTSFSTLAQPVNQRVDEILQRFSSWLQLKRCIAWMLRFKNRLRNAVAKRRSGQRLSFSELGEKIPPLDVLEVEKAENAIIKYVQSCTFQDEMLMLCGDVRAVKKSSCIVKLDPILVNGILRVGGRLHYSLISSEARHPAILPKHHYISNLIAQHYHRISGHSGLEHTLSLIRQRYWIIQARVSLRRIISSCFSCRRRQASVGEQKMSSLPEDRVNPSAPPFSHVGVDCFGPIEVKRGRSMAKRYGVLFTCMSIRAIHIEVAYSLDTDAFINALRRSELSSIAMVAANENAETSRQQYCQCLSILKLLHHANVQGTLVVSQNHLMDRHLGDACYELSRAQCI</sequence>
<dbReference type="PANTHER" id="PTHR47331:SF1">
    <property type="entry name" value="GAG-LIKE PROTEIN"/>
    <property type="match status" value="1"/>
</dbReference>
<feature type="coiled-coil region" evidence="2">
    <location>
        <begin position="135"/>
        <end position="184"/>
    </location>
</feature>
<keyword evidence="1" id="KW-0862">Zinc</keyword>
<name>A0AAD9QPA1_ACRCE</name>
<keyword evidence="2" id="KW-0175">Coiled coil</keyword>
<proteinExistence type="predicted"/>
<feature type="region of interest" description="Disordered" evidence="3">
    <location>
        <begin position="627"/>
        <end position="655"/>
    </location>
</feature>
<reference evidence="5" key="2">
    <citation type="journal article" date="2023" name="Science">
        <title>Genomic signatures of disease resistance in endangered staghorn corals.</title>
        <authorList>
            <person name="Vollmer S.V."/>
            <person name="Selwyn J.D."/>
            <person name="Despard B.A."/>
            <person name="Roesel C.L."/>
        </authorList>
    </citation>
    <scope>NUCLEOTIDE SEQUENCE</scope>
    <source>
        <strain evidence="5">K2</strain>
    </source>
</reference>
<gene>
    <name evidence="5" type="ORF">P5673_011711</name>
</gene>
<feature type="compositionally biased region" description="Polar residues" evidence="3">
    <location>
        <begin position="516"/>
        <end position="546"/>
    </location>
</feature>
<keyword evidence="1" id="KW-0479">Metal-binding</keyword>
<reference evidence="5" key="1">
    <citation type="journal article" date="2023" name="G3 (Bethesda)">
        <title>Whole genome assembly and annotation of the endangered Caribbean coral Acropora cervicornis.</title>
        <authorList>
            <person name="Selwyn J.D."/>
            <person name="Vollmer S.V."/>
        </authorList>
    </citation>
    <scope>NUCLEOTIDE SEQUENCE</scope>
    <source>
        <strain evidence="5">K2</strain>
    </source>
</reference>
<dbReference type="PANTHER" id="PTHR47331">
    <property type="entry name" value="PHD-TYPE DOMAIN-CONTAINING PROTEIN"/>
    <property type="match status" value="1"/>
</dbReference>
<evidence type="ECO:0000259" key="4">
    <source>
        <dbReference type="PROSITE" id="PS50158"/>
    </source>
</evidence>
<evidence type="ECO:0000256" key="3">
    <source>
        <dbReference type="SAM" id="MobiDB-lite"/>
    </source>
</evidence>
<feature type="region of interest" description="Disordered" evidence="3">
    <location>
        <begin position="1"/>
        <end position="20"/>
    </location>
</feature>
<feature type="region of interest" description="Disordered" evidence="3">
    <location>
        <begin position="514"/>
        <end position="561"/>
    </location>
</feature>
<keyword evidence="6" id="KW-1185">Reference proteome</keyword>
<dbReference type="InterPro" id="IPR041588">
    <property type="entry name" value="Integrase_H2C2"/>
</dbReference>
<keyword evidence="1" id="KW-0863">Zinc-finger</keyword>
<feature type="domain" description="CCHC-type" evidence="4">
    <location>
        <begin position="595"/>
        <end position="610"/>
    </location>
</feature>
<dbReference type="InterPro" id="IPR001878">
    <property type="entry name" value="Znf_CCHC"/>
</dbReference>
<dbReference type="EMBL" id="JARQWQ010000021">
    <property type="protein sequence ID" value="KAK2564997.1"/>
    <property type="molecule type" value="Genomic_DNA"/>
</dbReference>
<dbReference type="GO" id="GO:0008270">
    <property type="term" value="F:zinc ion binding"/>
    <property type="evidence" value="ECO:0007669"/>
    <property type="project" value="UniProtKB-KW"/>
</dbReference>
<evidence type="ECO:0000313" key="6">
    <source>
        <dbReference type="Proteomes" id="UP001249851"/>
    </source>
</evidence>
<dbReference type="InterPro" id="IPR005312">
    <property type="entry name" value="DUF1759"/>
</dbReference>
<comment type="caution">
    <text evidence="5">The sequence shown here is derived from an EMBL/GenBank/DDBJ whole genome shotgun (WGS) entry which is preliminary data.</text>
</comment>
<dbReference type="InterPro" id="IPR036397">
    <property type="entry name" value="RNaseH_sf"/>
</dbReference>
<accession>A0AAD9QPA1</accession>
<dbReference type="Gene3D" id="3.30.420.10">
    <property type="entry name" value="Ribonuclease H-like superfamily/Ribonuclease H"/>
    <property type="match status" value="1"/>
</dbReference>
<protein>
    <recommendedName>
        <fullName evidence="4">CCHC-type domain-containing protein</fullName>
    </recommendedName>
</protein>
<evidence type="ECO:0000256" key="2">
    <source>
        <dbReference type="SAM" id="Coils"/>
    </source>
</evidence>
<dbReference type="Pfam" id="PF17921">
    <property type="entry name" value="Integrase_H2C2"/>
    <property type="match status" value="1"/>
</dbReference>
<dbReference type="Proteomes" id="UP001249851">
    <property type="component" value="Unassembled WGS sequence"/>
</dbReference>
<organism evidence="5 6">
    <name type="scientific">Acropora cervicornis</name>
    <name type="common">Staghorn coral</name>
    <dbReference type="NCBI Taxonomy" id="6130"/>
    <lineage>
        <taxon>Eukaryota</taxon>
        <taxon>Metazoa</taxon>
        <taxon>Cnidaria</taxon>
        <taxon>Anthozoa</taxon>
        <taxon>Hexacorallia</taxon>
        <taxon>Scleractinia</taxon>
        <taxon>Astrocoeniina</taxon>
        <taxon>Acroporidae</taxon>
        <taxon>Acropora</taxon>
    </lineage>
</organism>